<proteinExistence type="predicted"/>
<dbReference type="SUPFAM" id="SSF82185">
    <property type="entry name" value="Histone H3 K4-specific methyltransferase SET7/9 N-terminal domain"/>
    <property type="match status" value="1"/>
</dbReference>
<dbReference type="PROSITE" id="PS51257">
    <property type="entry name" value="PROKAR_LIPOPROTEIN"/>
    <property type="match status" value="1"/>
</dbReference>
<dbReference type="Gene3D" id="3.90.930.1">
    <property type="match status" value="1"/>
</dbReference>
<keyword evidence="2" id="KW-1185">Reference proteome</keyword>
<dbReference type="Pfam" id="PF07661">
    <property type="entry name" value="MORN_2"/>
    <property type="match status" value="3"/>
</dbReference>
<comment type="caution">
    <text evidence="1">The sequence shown here is derived from an EMBL/GenBank/DDBJ whole genome shotgun (WGS) entry which is preliminary data.</text>
</comment>
<protein>
    <recommendedName>
        <fullName evidence="3">Toxin-antitoxin system YwqK family antitoxin</fullName>
    </recommendedName>
</protein>
<dbReference type="Proteomes" id="UP000470771">
    <property type="component" value="Unassembled WGS sequence"/>
</dbReference>
<dbReference type="EMBL" id="WWNE01000003">
    <property type="protein sequence ID" value="NBG64593.1"/>
    <property type="molecule type" value="Genomic_DNA"/>
</dbReference>
<reference evidence="1 2" key="1">
    <citation type="submission" date="2019-12" db="EMBL/GenBank/DDBJ databases">
        <authorList>
            <person name="Zhao J."/>
        </authorList>
    </citation>
    <scope>NUCLEOTIDE SEQUENCE [LARGE SCALE GENOMIC DNA]</scope>
    <source>
        <strain evidence="1 2">S-15</strain>
    </source>
</reference>
<organism evidence="1 2">
    <name type="scientific">Acidiluteibacter ferrifornacis</name>
    <dbReference type="NCBI Taxonomy" id="2692424"/>
    <lineage>
        <taxon>Bacteria</taxon>
        <taxon>Pseudomonadati</taxon>
        <taxon>Bacteroidota</taxon>
        <taxon>Flavobacteriia</taxon>
        <taxon>Flavobacteriales</taxon>
        <taxon>Cryomorphaceae</taxon>
        <taxon>Acidiluteibacter</taxon>
    </lineage>
</organism>
<dbReference type="RefSeq" id="WP_160630920.1">
    <property type="nucleotide sequence ID" value="NZ_WWNE01000003.1"/>
</dbReference>
<evidence type="ECO:0008006" key="3">
    <source>
        <dbReference type="Google" id="ProtNLM"/>
    </source>
</evidence>
<evidence type="ECO:0000313" key="2">
    <source>
        <dbReference type="Proteomes" id="UP000470771"/>
    </source>
</evidence>
<dbReference type="AlphaFoldDB" id="A0A6N9NFE0"/>
<sequence length="139" mass="15728">MVKRILFVAFVAAIVACGDSTPKSELDKVKSDSAYADSTGIFQETYPNGKLKIKGYLNEGKRDGVWEYYYENGFTWSKGVYKNGVREGYSMVYHENGVKKIQGEYKEGKAAGIWKFWSEQGELIKEVNIEEDGMPAELK</sequence>
<name>A0A6N9NFE0_9FLAO</name>
<evidence type="ECO:0000313" key="1">
    <source>
        <dbReference type="EMBL" id="NBG64593.1"/>
    </source>
</evidence>
<gene>
    <name evidence="1" type="ORF">GQN54_00595</name>
</gene>
<accession>A0A6N9NFE0</accession>
<dbReference type="InterPro" id="IPR011652">
    <property type="entry name" value="MORN_2"/>
</dbReference>